<dbReference type="EMBL" id="PKKO01000003">
    <property type="protein sequence ID" value="PKY72293.1"/>
    <property type="molecule type" value="Genomic_DNA"/>
</dbReference>
<accession>A0A2I1IMG0</accession>
<dbReference type="Pfam" id="PF00248">
    <property type="entry name" value="Aldo_ket_red"/>
    <property type="match status" value="1"/>
</dbReference>
<reference evidence="8 9" key="1">
    <citation type="submission" date="2017-12" db="EMBL/GenBank/DDBJ databases">
        <title>Phylogenetic diversity of female urinary microbiome.</title>
        <authorList>
            <person name="Thomas-White K."/>
            <person name="Wolfe A.J."/>
        </authorList>
    </citation>
    <scope>NUCLEOTIDE SEQUENCE [LARGE SCALE GENOMIC DNA]</scope>
    <source>
        <strain evidence="8 9">UMB0402</strain>
    </source>
</reference>
<evidence type="ECO:0000313" key="8">
    <source>
        <dbReference type="EMBL" id="PKY72293.1"/>
    </source>
</evidence>
<dbReference type="PANTHER" id="PTHR43827:SF3">
    <property type="entry name" value="NADP-DEPENDENT OXIDOREDUCTASE DOMAIN-CONTAINING PROTEIN"/>
    <property type="match status" value="1"/>
</dbReference>
<evidence type="ECO:0000256" key="2">
    <source>
        <dbReference type="ARBA" id="ARBA00022857"/>
    </source>
</evidence>
<proteinExistence type="inferred from homology"/>
<comment type="caution">
    <text evidence="8">The sequence shown here is derived from an EMBL/GenBank/DDBJ whole genome shotgun (WGS) entry which is preliminary data.</text>
</comment>
<dbReference type="Gene3D" id="3.20.20.100">
    <property type="entry name" value="NADP-dependent oxidoreductase domain"/>
    <property type="match status" value="1"/>
</dbReference>
<feature type="binding site" evidence="5">
    <location>
        <position position="112"/>
    </location>
    <ligand>
        <name>substrate</name>
    </ligand>
</feature>
<evidence type="ECO:0000256" key="4">
    <source>
        <dbReference type="PIRSR" id="PIRSR000097-1"/>
    </source>
</evidence>
<dbReference type="GO" id="GO:0016616">
    <property type="term" value="F:oxidoreductase activity, acting on the CH-OH group of donors, NAD or NADP as acceptor"/>
    <property type="evidence" value="ECO:0007669"/>
    <property type="project" value="UniProtKB-ARBA"/>
</dbReference>
<sequence length="283" mass="31759">MNSALKIPTRRTRGGYSIPVFGFGTYKIAPSDTQRLVEEALAAGIRHIDTAQMYGNEKEVGAAIAASGIPRYEIFLTTKLNNGNHMPDDARRSFEQSLQALKTDYVDLFLMHWPMVHRYGGAYPQCFQMMQEFAADGSARTVGVSNFEVEHLRRVEDETGLVPHVNQIEMHPLFANNEVLNYCQERRIVVQAWSPLARGKALELPKVKELAAKLGRTPAQVVLRWNIERGVVVFPKASSRERIDENAQIFDFHLDSDALATLDELDLGEAGRTGSSPRTMDRI</sequence>
<organism evidence="8 9">
    <name type="scientific">Winkia neuii</name>
    <dbReference type="NCBI Taxonomy" id="33007"/>
    <lineage>
        <taxon>Bacteria</taxon>
        <taxon>Bacillati</taxon>
        <taxon>Actinomycetota</taxon>
        <taxon>Actinomycetes</taxon>
        <taxon>Actinomycetales</taxon>
        <taxon>Actinomycetaceae</taxon>
        <taxon>Winkia</taxon>
    </lineage>
</organism>
<dbReference type="PIRSF" id="PIRSF000097">
    <property type="entry name" value="AKR"/>
    <property type="match status" value="1"/>
</dbReference>
<dbReference type="PROSITE" id="PS00062">
    <property type="entry name" value="ALDOKETO_REDUCTASE_2"/>
    <property type="match status" value="1"/>
</dbReference>
<dbReference type="FunFam" id="3.20.20.100:FF:000015">
    <property type="entry name" value="Oxidoreductase, aldo/keto reductase family"/>
    <property type="match status" value="1"/>
</dbReference>
<keyword evidence="3" id="KW-0560">Oxidoreductase</keyword>
<dbReference type="PRINTS" id="PR00069">
    <property type="entry name" value="ALDKETRDTASE"/>
</dbReference>
<dbReference type="GeneID" id="35866772"/>
<feature type="site" description="Lowers pKa of active site Tyr" evidence="6">
    <location>
        <position position="79"/>
    </location>
</feature>
<comment type="similarity">
    <text evidence="1">Belongs to the aldo/keto reductase family.</text>
</comment>
<dbReference type="InterPro" id="IPR023210">
    <property type="entry name" value="NADP_OxRdtase_dom"/>
</dbReference>
<gene>
    <name evidence="8" type="ORF">CYJ19_05435</name>
</gene>
<dbReference type="CDD" id="cd19071">
    <property type="entry name" value="AKR_AKR1-5-like"/>
    <property type="match status" value="1"/>
</dbReference>
<keyword evidence="9" id="KW-1185">Reference proteome</keyword>
<evidence type="ECO:0000256" key="6">
    <source>
        <dbReference type="PIRSR" id="PIRSR000097-3"/>
    </source>
</evidence>
<dbReference type="PANTHER" id="PTHR43827">
    <property type="entry name" value="2,5-DIKETO-D-GLUCONIC ACID REDUCTASE"/>
    <property type="match status" value="1"/>
</dbReference>
<evidence type="ECO:0000256" key="5">
    <source>
        <dbReference type="PIRSR" id="PIRSR000097-2"/>
    </source>
</evidence>
<dbReference type="STRING" id="33007.HMPREF3198_00217"/>
<dbReference type="AlphaFoldDB" id="A0A2I1IMG0"/>
<dbReference type="InterPro" id="IPR018170">
    <property type="entry name" value="Aldo/ket_reductase_CS"/>
</dbReference>
<keyword evidence="2" id="KW-0521">NADP</keyword>
<dbReference type="Proteomes" id="UP000235122">
    <property type="component" value="Unassembled WGS sequence"/>
</dbReference>
<dbReference type="RefSeq" id="WP_024331826.1">
    <property type="nucleotide sequence ID" value="NZ_JASOXK010000005.1"/>
</dbReference>
<feature type="active site" description="Proton donor" evidence="4">
    <location>
        <position position="54"/>
    </location>
</feature>
<dbReference type="InterPro" id="IPR020471">
    <property type="entry name" value="AKR"/>
</dbReference>
<feature type="domain" description="NADP-dependent oxidoreductase" evidence="7">
    <location>
        <begin position="25"/>
        <end position="266"/>
    </location>
</feature>
<evidence type="ECO:0000259" key="7">
    <source>
        <dbReference type="Pfam" id="PF00248"/>
    </source>
</evidence>
<protein>
    <submittedName>
        <fullName evidence="8">Aldo/keto reductase</fullName>
    </submittedName>
</protein>
<evidence type="ECO:0000313" key="9">
    <source>
        <dbReference type="Proteomes" id="UP000235122"/>
    </source>
</evidence>
<dbReference type="InterPro" id="IPR036812">
    <property type="entry name" value="NAD(P)_OxRdtase_dom_sf"/>
</dbReference>
<dbReference type="SUPFAM" id="SSF51430">
    <property type="entry name" value="NAD(P)-linked oxidoreductase"/>
    <property type="match status" value="1"/>
</dbReference>
<evidence type="ECO:0000256" key="1">
    <source>
        <dbReference type="ARBA" id="ARBA00007905"/>
    </source>
</evidence>
<evidence type="ECO:0000256" key="3">
    <source>
        <dbReference type="ARBA" id="ARBA00023002"/>
    </source>
</evidence>
<name>A0A2I1IMG0_9ACTO</name>